<evidence type="ECO:0000313" key="2">
    <source>
        <dbReference type="Proteomes" id="UP000244005"/>
    </source>
</evidence>
<dbReference type="Gramene" id="Mp7g03920.1">
    <property type="protein sequence ID" value="Mp7g03920.1.cds1"/>
    <property type="gene ID" value="Mp7g03920"/>
</dbReference>
<accession>A0A2R6WMD0</accession>
<dbReference type="EMBL" id="KZ772746">
    <property type="protein sequence ID" value="PTQ35009.1"/>
    <property type="molecule type" value="Genomic_DNA"/>
</dbReference>
<reference evidence="2" key="1">
    <citation type="journal article" date="2017" name="Cell">
        <title>Insights into land plant evolution garnered from the Marchantia polymorpha genome.</title>
        <authorList>
            <person name="Bowman J.L."/>
            <person name="Kohchi T."/>
            <person name="Yamato K.T."/>
            <person name="Jenkins J."/>
            <person name="Shu S."/>
            <person name="Ishizaki K."/>
            <person name="Yamaoka S."/>
            <person name="Nishihama R."/>
            <person name="Nakamura Y."/>
            <person name="Berger F."/>
            <person name="Adam C."/>
            <person name="Aki S.S."/>
            <person name="Althoff F."/>
            <person name="Araki T."/>
            <person name="Arteaga-Vazquez M.A."/>
            <person name="Balasubrmanian S."/>
            <person name="Barry K."/>
            <person name="Bauer D."/>
            <person name="Boehm C.R."/>
            <person name="Briginshaw L."/>
            <person name="Caballero-Perez J."/>
            <person name="Catarino B."/>
            <person name="Chen F."/>
            <person name="Chiyoda S."/>
            <person name="Chovatia M."/>
            <person name="Davies K.M."/>
            <person name="Delmans M."/>
            <person name="Demura T."/>
            <person name="Dierschke T."/>
            <person name="Dolan L."/>
            <person name="Dorantes-Acosta A.E."/>
            <person name="Eklund D.M."/>
            <person name="Florent S.N."/>
            <person name="Flores-Sandoval E."/>
            <person name="Fujiyama A."/>
            <person name="Fukuzawa H."/>
            <person name="Galik B."/>
            <person name="Grimanelli D."/>
            <person name="Grimwood J."/>
            <person name="Grossniklaus U."/>
            <person name="Hamada T."/>
            <person name="Haseloff J."/>
            <person name="Hetherington A.J."/>
            <person name="Higo A."/>
            <person name="Hirakawa Y."/>
            <person name="Hundley H.N."/>
            <person name="Ikeda Y."/>
            <person name="Inoue K."/>
            <person name="Inoue S.I."/>
            <person name="Ishida S."/>
            <person name="Jia Q."/>
            <person name="Kakita M."/>
            <person name="Kanazawa T."/>
            <person name="Kawai Y."/>
            <person name="Kawashima T."/>
            <person name="Kennedy M."/>
            <person name="Kinose K."/>
            <person name="Kinoshita T."/>
            <person name="Kohara Y."/>
            <person name="Koide E."/>
            <person name="Komatsu K."/>
            <person name="Kopischke S."/>
            <person name="Kubo M."/>
            <person name="Kyozuka J."/>
            <person name="Lagercrantz U."/>
            <person name="Lin S.S."/>
            <person name="Lindquist E."/>
            <person name="Lipzen A.M."/>
            <person name="Lu C.W."/>
            <person name="De Luna E."/>
            <person name="Martienssen R.A."/>
            <person name="Minamino N."/>
            <person name="Mizutani M."/>
            <person name="Mizutani M."/>
            <person name="Mochizuki N."/>
            <person name="Monte I."/>
            <person name="Mosher R."/>
            <person name="Nagasaki H."/>
            <person name="Nakagami H."/>
            <person name="Naramoto S."/>
            <person name="Nishitani K."/>
            <person name="Ohtani M."/>
            <person name="Okamoto T."/>
            <person name="Okumura M."/>
            <person name="Phillips J."/>
            <person name="Pollak B."/>
            <person name="Reinders A."/>
            <person name="Rovekamp M."/>
            <person name="Sano R."/>
            <person name="Sawa S."/>
            <person name="Schmid M.W."/>
            <person name="Shirakawa M."/>
            <person name="Solano R."/>
            <person name="Spunde A."/>
            <person name="Suetsugu N."/>
            <person name="Sugano S."/>
            <person name="Sugiyama A."/>
            <person name="Sun R."/>
            <person name="Suzuki Y."/>
            <person name="Takenaka M."/>
            <person name="Takezawa D."/>
            <person name="Tomogane H."/>
            <person name="Tsuzuki M."/>
            <person name="Ueda T."/>
            <person name="Umeda M."/>
            <person name="Ward J.M."/>
            <person name="Watanabe Y."/>
            <person name="Yazaki K."/>
            <person name="Yokoyama R."/>
            <person name="Yoshitake Y."/>
            <person name="Yotsui I."/>
            <person name="Zachgo S."/>
            <person name="Schmutz J."/>
        </authorList>
    </citation>
    <scope>NUCLEOTIDE SEQUENCE [LARGE SCALE GENOMIC DNA]</scope>
    <source>
        <strain evidence="2">Tak-1</strain>
    </source>
</reference>
<proteinExistence type="predicted"/>
<organism evidence="1 2">
    <name type="scientific">Marchantia polymorpha</name>
    <name type="common">Common liverwort</name>
    <name type="synonym">Marchantia aquatica</name>
    <dbReference type="NCBI Taxonomy" id="3197"/>
    <lineage>
        <taxon>Eukaryota</taxon>
        <taxon>Viridiplantae</taxon>
        <taxon>Streptophyta</taxon>
        <taxon>Embryophyta</taxon>
        <taxon>Marchantiophyta</taxon>
        <taxon>Marchantiopsida</taxon>
        <taxon>Marchantiidae</taxon>
        <taxon>Marchantiales</taxon>
        <taxon>Marchantiaceae</taxon>
        <taxon>Marchantia</taxon>
    </lineage>
</organism>
<gene>
    <name evidence="1" type="ORF">MARPO_0074s0007</name>
</gene>
<name>A0A2R6WMD0_MARPO</name>
<sequence length="117" mass="12999">MQLGGGVLWHGPHRHGLFFTVGRFYFSVTFSEPDGASCHSRKLSTRSYSHSKSRGVVEHLLVHPLLAFLPKPGSPGDQQSEHCPSDFRFESAPHQRYDRASALLPTSSKASLLVRNL</sequence>
<dbReference type="AlphaFoldDB" id="A0A2R6WMD0"/>
<protein>
    <submittedName>
        <fullName evidence="1">Uncharacterized protein</fullName>
    </submittedName>
</protein>
<dbReference type="Proteomes" id="UP000244005">
    <property type="component" value="Unassembled WGS sequence"/>
</dbReference>
<keyword evidence="2" id="KW-1185">Reference proteome</keyword>
<evidence type="ECO:0000313" key="1">
    <source>
        <dbReference type="EMBL" id="PTQ35009.1"/>
    </source>
</evidence>